<gene>
    <name evidence="2" type="ORF">Pmar_PMAR011474</name>
</gene>
<evidence type="ECO:0000256" key="1">
    <source>
        <dbReference type="SAM" id="MobiDB-lite"/>
    </source>
</evidence>
<feature type="compositionally biased region" description="Basic residues" evidence="1">
    <location>
        <begin position="1"/>
        <end position="12"/>
    </location>
</feature>
<dbReference type="OMA" id="CSATWKN"/>
<dbReference type="InParanoid" id="C5LBX0"/>
<dbReference type="Proteomes" id="UP000007800">
    <property type="component" value="Unassembled WGS sequence"/>
</dbReference>
<proteinExistence type="predicted"/>
<sequence length="82" mass="9117">MPRSFQVRKARQHPPNPYSRPEVPGSLDGFEGLDVVDLRGMKELRKKIQQHKLGDLMGQLSSIDIGSSADTCSATWKNVRPG</sequence>
<reference evidence="2 3" key="1">
    <citation type="submission" date="2008-07" db="EMBL/GenBank/DDBJ databases">
        <authorList>
            <person name="El-Sayed N."/>
            <person name="Caler E."/>
            <person name="Inman J."/>
            <person name="Amedeo P."/>
            <person name="Hass B."/>
            <person name="Wortman J."/>
        </authorList>
    </citation>
    <scope>NUCLEOTIDE SEQUENCE [LARGE SCALE GENOMIC DNA]</scope>
    <source>
        <strain evidence="3">ATCC 50983 / TXsc</strain>
    </source>
</reference>
<feature type="region of interest" description="Disordered" evidence="1">
    <location>
        <begin position="1"/>
        <end position="29"/>
    </location>
</feature>
<keyword evidence="3" id="KW-1185">Reference proteome</keyword>
<dbReference type="RefSeq" id="XP_002773637.1">
    <property type="nucleotide sequence ID" value="XM_002773591.1"/>
</dbReference>
<organism evidence="3">
    <name type="scientific">Perkinsus marinus (strain ATCC 50983 / TXsc)</name>
    <dbReference type="NCBI Taxonomy" id="423536"/>
    <lineage>
        <taxon>Eukaryota</taxon>
        <taxon>Sar</taxon>
        <taxon>Alveolata</taxon>
        <taxon>Perkinsozoa</taxon>
        <taxon>Perkinsea</taxon>
        <taxon>Perkinsida</taxon>
        <taxon>Perkinsidae</taxon>
        <taxon>Perkinsus</taxon>
    </lineage>
</organism>
<dbReference type="GeneID" id="9064746"/>
<dbReference type="OrthoDB" id="10673390at2759"/>
<evidence type="ECO:0000313" key="3">
    <source>
        <dbReference type="Proteomes" id="UP000007800"/>
    </source>
</evidence>
<name>C5LBX0_PERM5</name>
<dbReference type="AlphaFoldDB" id="C5LBX0"/>
<evidence type="ECO:0000313" key="2">
    <source>
        <dbReference type="EMBL" id="EER05453.1"/>
    </source>
</evidence>
<protein>
    <submittedName>
        <fullName evidence="2">Uncharacterized protein</fullName>
    </submittedName>
</protein>
<dbReference type="EMBL" id="GG680918">
    <property type="protein sequence ID" value="EER05453.1"/>
    <property type="molecule type" value="Genomic_DNA"/>
</dbReference>
<accession>C5LBX0</accession>